<feature type="domain" description="LRAT" evidence="2">
    <location>
        <begin position="21"/>
        <end position="152"/>
    </location>
</feature>
<sequence>MNTAVYDVSTLQPGDQVCIWDFGRWPISYSHHGIVYERGTSMATVMVAHTWSPLSNFAEAQADSYFRLTTLEAFLNGRQFKHLRRVQYSSSILGDAISKLGEVHRSASDIPPVVLARCKFLLGAGRGHFNILSLNCEHVAYWCKTGRLFAKQIFTTSPTTVPYIRQRSLSCKLDALNSQVHELKESYRLQCKALCRRLNHVDDAGHRKRVYIKAKDSSNRFLQARGEILYLVECDFDETNPLLQQFPTPFFAFADHTDVNVVKVSFQEVATGRMVRRTPPPHMRSLGCRQVCSKAKCVKLINQRMYHRENLFRFEYAFNGELQSRRLRRWYIGARPKDGLVRTFVSSDFAMAFEFVDADSLKCSRPTDVGMAPQHEPHDTTPGPSDDELDLSHPDAAADDIEIKRQ</sequence>
<keyword evidence="4" id="KW-1185">Reference proteome</keyword>
<dbReference type="VEuPathDB" id="FungiDB:H310_12150"/>
<reference evidence="3 4" key="1">
    <citation type="submission" date="2018-08" db="EMBL/GenBank/DDBJ databases">
        <title>Aphanomyces genome sequencing and annotation.</title>
        <authorList>
            <person name="Minardi D."/>
            <person name="Oidtmann B."/>
            <person name="Van Der Giezen M."/>
            <person name="Studholme D.J."/>
        </authorList>
    </citation>
    <scope>NUCLEOTIDE SEQUENCE [LARGE SCALE GENOMIC DNA]</scope>
    <source>
        <strain evidence="3 4">NJM0002</strain>
    </source>
</reference>
<dbReference type="EMBL" id="QUSY01001826">
    <property type="protein sequence ID" value="RHY23459.1"/>
    <property type="molecule type" value="Genomic_DNA"/>
</dbReference>
<dbReference type="InterPro" id="IPR007053">
    <property type="entry name" value="LRAT_dom"/>
</dbReference>
<dbReference type="PANTHER" id="PTHR46137">
    <property type="entry name" value="OS05G0310600 PROTEIN"/>
    <property type="match status" value="1"/>
</dbReference>
<protein>
    <recommendedName>
        <fullName evidence="2">LRAT domain-containing protein</fullName>
    </recommendedName>
</protein>
<dbReference type="Proteomes" id="UP000285060">
    <property type="component" value="Unassembled WGS sequence"/>
</dbReference>
<evidence type="ECO:0000313" key="3">
    <source>
        <dbReference type="EMBL" id="RHY23459.1"/>
    </source>
</evidence>
<accession>A0A3R7A3A4</accession>
<dbReference type="PROSITE" id="PS51934">
    <property type="entry name" value="LRAT"/>
    <property type="match status" value="1"/>
</dbReference>
<dbReference type="PANTHER" id="PTHR46137:SF3">
    <property type="entry name" value="OS05G0310600 PROTEIN"/>
    <property type="match status" value="1"/>
</dbReference>
<name>A0A3R7A3A4_9STRA</name>
<dbReference type="Pfam" id="PF04970">
    <property type="entry name" value="LRAT"/>
    <property type="match status" value="1"/>
</dbReference>
<dbReference type="Gene3D" id="3.90.1720.10">
    <property type="entry name" value="endopeptidase domain like (from Nostoc punctiforme)"/>
    <property type="match status" value="1"/>
</dbReference>
<dbReference type="AlphaFoldDB" id="A0A3R7A3A4"/>
<evidence type="ECO:0000259" key="2">
    <source>
        <dbReference type="PROSITE" id="PS51934"/>
    </source>
</evidence>
<proteinExistence type="predicted"/>
<evidence type="ECO:0000256" key="1">
    <source>
        <dbReference type="SAM" id="MobiDB-lite"/>
    </source>
</evidence>
<feature type="region of interest" description="Disordered" evidence="1">
    <location>
        <begin position="366"/>
        <end position="406"/>
    </location>
</feature>
<evidence type="ECO:0000313" key="4">
    <source>
        <dbReference type="Proteomes" id="UP000285060"/>
    </source>
</evidence>
<gene>
    <name evidence="3" type="ORF">DYB32_009190</name>
</gene>
<organism evidence="3 4">
    <name type="scientific">Aphanomyces invadans</name>
    <dbReference type="NCBI Taxonomy" id="157072"/>
    <lineage>
        <taxon>Eukaryota</taxon>
        <taxon>Sar</taxon>
        <taxon>Stramenopiles</taxon>
        <taxon>Oomycota</taxon>
        <taxon>Saprolegniomycetes</taxon>
        <taxon>Saprolegniales</taxon>
        <taxon>Verrucalvaceae</taxon>
        <taxon>Aphanomyces</taxon>
    </lineage>
</organism>
<comment type="caution">
    <text evidence="3">The sequence shown here is derived from an EMBL/GenBank/DDBJ whole genome shotgun (WGS) entry which is preliminary data.</text>
</comment>